<dbReference type="PANTHER" id="PTHR23017">
    <property type="entry name" value="SERPENTINE RECEPTOR, CLASS X"/>
    <property type="match status" value="1"/>
</dbReference>
<evidence type="ECO:0000259" key="6">
    <source>
        <dbReference type="PROSITE" id="PS50262"/>
    </source>
</evidence>
<keyword evidence="3 5" id="KW-1133">Transmembrane helix</keyword>
<dbReference type="Pfam" id="PF10328">
    <property type="entry name" value="7TM_GPCR_Srx"/>
    <property type="match status" value="1"/>
</dbReference>
<name>A0A1I7TXV5_9PELO</name>
<keyword evidence="7" id="KW-1185">Reference proteome</keyword>
<feature type="transmembrane region" description="Helical" evidence="5">
    <location>
        <begin position="223"/>
        <end position="243"/>
    </location>
</feature>
<evidence type="ECO:0000256" key="1">
    <source>
        <dbReference type="ARBA" id="ARBA00004370"/>
    </source>
</evidence>
<feature type="transmembrane region" description="Helical" evidence="5">
    <location>
        <begin position="123"/>
        <end position="142"/>
    </location>
</feature>
<feature type="transmembrane region" description="Helical" evidence="5">
    <location>
        <begin position="175"/>
        <end position="192"/>
    </location>
</feature>
<evidence type="ECO:0000256" key="4">
    <source>
        <dbReference type="ARBA" id="ARBA00023136"/>
    </source>
</evidence>
<dbReference type="PROSITE" id="PS50262">
    <property type="entry name" value="G_PROTEIN_RECEP_F1_2"/>
    <property type="match status" value="1"/>
</dbReference>
<dbReference type="CDD" id="cd00637">
    <property type="entry name" value="7tm_classA_rhodopsin-like"/>
    <property type="match status" value="1"/>
</dbReference>
<organism evidence="7 8">
    <name type="scientific">Caenorhabditis tropicalis</name>
    <dbReference type="NCBI Taxonomy" id="1561998"/>
    <lineage>
        <taxon>Eukaryota</taxon>
        <taxon>Metazoa</taxon>
        <taxon>Ecdysozoa</taxon>
        <taxon>Nematoda</taxon>
        <taxon>Chromadorea</taxon>
        <taxon>Rhabditida</taxon>
        <taxon>Rhabditina</taxon>
        <taxon>Rhabditomorpha</taxon>
        <taxon>Rhabditoidea</taxon>
        <taxon>Rhabditidae</taxon>
        <taxon>Peloderinae</taxon>
        <taxon>Caenorhabditis</taxon>
    </lineage>
</organism>
<dbReference type="eggNOG" id="ENOG502TH71">
    <property type="taxonomic scope" value="Eukaryota"/>
</dbReference>
<evidence type="ECO:0000256" key="5">
    <source>
        <dbReference type="SAM" id="Phobius"/>
    </source>
</evidence>
<keyword evidence="2 5" id="KW-0812">Transmembrane</keyword>
<protein>
    <submittedName>
        <fullName evidence="8">7TM_GPCR_Srx domain-containing protein</fullName>
    </submittedName>
</protein>
<dbReference type="InterPro" id="IPR019430">
    <property type="entry name" value="7TM_GPCR_serpentine_rcpt_Srx"/>
</dbReference>
<dbReference type="AlphaFoldDB" id="A0A1I7TXV5"/>
<dbReference type="PANTHER" id="PTHR23017:SF18">
    <property type="entry name" value="G-PROTEIN COUPLED RECEPTORS FAMILY 1 PROFILE DOMAIN-CONTAINING PROTEIN"/>
    <property type="match status" value="1"/>
</dbReference>
<dbReference type="Proteomes" id="UP000095282">
    <property type="component" value="Unplaced"/>
</dbReference>
<feature type="transmembrane region" description="Helical" evidence="5">
    <location>
        <begin position="81"/>
        <end position="103"/>
    </location>
</feature>
<evidence type="ECO:0000256" key="3">
    <source>
        <dbReference type="ARBA" id="ARBA00022989"/>
    </source>
</evidence>
<feature type="transmembrane region" description="Helical" evidence="5">
    <location>
        <begin position="255"/>
        <end position="275"/>
    </location>
</feature>
<evidence type="ECO:0000313" key="7">
    <source>
        <dbReference type="Proteomes" id="UP000095282"/>
    </source>
</evidence>
<feature type="transmembrane region" description="Helical" evidence="5">
    <location>
        <begin position="6"/>
        <end position="27"/>
    </location>
</feature>
<dbReference type="Gene3D" id="1.20.1070.10">
    <property type="entry name" value="Rhodopsin 7-helix transmembrane proteins"/>
    <property type="match status" value="1"/>
</dbReference>
<evidence type="ECO:0000313" key="8">
    <source>
        <dbReference type="WBParaSite" id="Csp11.Scaffold629.g12887.t2"/>
    </source>
</evidence>
<reference evidence="8" key="1">
    <citation type="submission" date="2016-11" db="UniProtKB">
        <authorList>
            <consortium name="WormBaseParasite"/>
        </authorList>
    </citation>
    <scope>IDENTIFICATION</scope>
</reference>
<accession>A0A1I7TXV5</accession>
<comment type="subcellular location">
    <subcellularLocation>
        <location evidence="1">Membrane</location>
    </subcellularLocation>
</comment>
<keyword evidence="4 5" id="KW-0472">Membrane</keyword>
<proteinExistence type="predicted"/>
<feature type="domain" description="G-protein coupled receptors family 1 profile" evidence="6">
    <location>
        <begin position="18"/>
        <end position="242"/>
    </location>
</feature>
<dbReference type="SUPFAM" id="SSF81321">
    <property type="entry name" value="Family A G protein-coupled receptor-like"/>
    <property type="match status" value="1"/>
</dbReference>
<dbReference type="GO" id="GO:0016020">
    <property type="term" value="C:membrane"/>
    <property type="evidence" value="ECO:0007669"/>
    <property type="project" value="UniProtKB-SubCell"/>
</dbReference>
<evidence type="ECO:0000256" key="2">
    <source>
        <dbReference type="ARBA" id="ARBA00022692"/>
    </source>
</evidence>
<dbReference type="WBParaSite" id="Csp11.Scaffold629.g12887.t2">
    <property type="protein sequence ID" value="Csp11.Scaffold629.g12887.t2"/>
    <property type="gene ID" value="Csp11.Scaffold629.g12887"/>
</dbReference>
<feature type="transmembrane region" description="Helical" evidence="5">
    <location>
        <begin position="39"/>
        <end position="61"/>
    </location>
</feature>
<sequence>MDSVSATVFALLPITLLGSILNWSVFYSIHKLSSFNNSFGFLSANQAFSDALHSTTFLLYFCPMAFFNEPHMKHFSHYCGFLLLFCYELSVMTHFTISINRFFAAWAPFYYEKMFSLKSTRMILVILWVYTGSVAWLFYQYFCHLYYDEETHFFTFTKTEFCGQIGWYGDFLKNAAFVAIIVGLDVLTVLRVRHMTKKVSTSMSEDTQHNFTARDIRFLKQTVFQGSVFMLELLTYFFFPIYFKNQWIVFLGTSFAWVAVHAADGMVVIVCNPEIRRFLMCKKPMHQVSVTRSFNTQNL</sequence>
<dbReference type="InterPro" id="IPR017452">
    <property type="entry name" value="GPCR_Rhodpsn_7TM"/>
</dbReference>